<sequence length="210" mass="23654">MIFNQTDFLKRAKKIILATKNKNKVCEIVDFLIDFGFNITTQNDCNISKVEETGTTFVENAIIKARHASKETGYPAISDDSGLEVDYLQGEPGIHSARYAGVNASDEQNLNKLLKKMQRASEKQRAARFHCVLVLIRHTNDPVPLICHGKWEGRISKEAHGKNGFGYDPIFFIPEEQCTSAELETNRKQQLSHRAKALKKLFMALSAQNS</sequence>
<feature type="binding site" evidence="10">
    <location>
        <begin position="19"/>
        <end position="24"/>
    </location>
    <ligand>
        <name>substrate</name>
    </ligand>
</feature>
<feature type="binding site" evidence="10">
    <location>
        <position position="81"/>
    </location>
    <ligand>
        <name>substrate</name>
    </ligand>
</feature>
<dbReference type="CDD" id="cd00515">
    <property type="entry name" value="HAM1"/>
    <property type="match status" value="1"/>
</dbReference>
<keyword evidence="3 10" id="KW-0479">Metal-binding</keyword>
<evidence type="ECO:0000256" key="7">
    <source>
        <dbReference type="ARBA" id="ARBA00023080"/>
    </source>
</evidence>
<dbReference type="GO" id="GO:0035870">
    <property type="term" value="F:dITP diphosphatase activity"/>
    <property type="evidence" value="ECO:0007669"/>
    <property type="project" value="UniProtKB-UniRule"/>
</dbReference>
<evidence type="ECO:0000256" key="6">
    <source>
        <dbReference type="ARBA" id="ARBA00022842"/>
    </source>
</evidence>
<evidence type="ECO:0000256" key="10">
    <source>
        <dbReference type="HAMAP-Rule" id="MF_01405"/>
    </source>
</evidence>
<dbReference type="Pfam" id="PF01725">
    <property type="entry name" value="Ham1p_like"/>
    <property type="match status" value="1"/>
</dbReference>
<dbReference type="NCBIfam" id="TIGR00042">
    <property type="entry name" value="RdgB/HAM1 family non-canonical purine NTP pyrophosphatase"/>
    <property type="match status" value="1"/>
</dbReference>
<dbReference type="OrthoDB" id="9807456at2"/>
<dbReference type="GO" id="GO:0036220">
    <property type="term" value="F:ITP diphosphatase activity"/>
    <property type="evidence" value="ECO:0007669"/>
    <property type="project" value="UniProtKB-UniRule"/>
</dbReference>
<comment type="similarity">
    <text evidence="1 10 11">Belongs to the HAM1 NTPase family.</text>
</comment>
<comment type="caution">
    <text evidence="12">The sequence shown here is derived from an EMBL/GenBank/DDBJ whole genome shotgun (WGS) entry which is preliminary data.</text>
</comment>
<dbReference type="EMBL" id="JGVK01000033">
    <property type="protein sequence ID" value="KEY90858.1"/>
    <property type="molecule type" value="Genomic_DNA"/>
</dbReference>
<dbReference type="GO" id="GO:0046872">
    <property type="term" value="F:metal ion binding"/>
    <property type="evidence" value="ECO:0007669"/>
    <property type="project" value="UniProtKB-KW"/>
</dbReference>
<comment type="catalytic activity">
    <reaction evidence="9 10">
        <text>XTP + H2O = XMP + diphosphate + H(+)</text>
        <dbReference type="Rhea" id="RHEA:28610"/>
        <dbReference type="ChEBI" id="CHEBI:15377"/>
        <dbReference type="ChEBI" id="CHEBI:15378"/>
        <dbReference type="ChEBI" id="CHEBI:33019"/>
        <dbReference type="ChEBI" id="CHEBI:57464"/>
        <dbReference type="ChEBI" id="CHEBI:61314"/>
        <dbReference type="EC" id="3.6.1.66"/>
    </reaction>
</comment>
<feature type="active site" description="Proton acceptor" evidence="10">
    <location>
        <position position="80"/>
    </location>
</feature>
<dbReference type="AlphaFoldDB" id="A0A084CM29"/>
<comment type="function">
    <text evidence="10">Pyrophosphatase that catalyzes the hydrolysis of nucleoside triphosphates to their monophosphate derivatives, with a high preference for the non-canonical purine nucleotides XTP (xanthosine triphosphate), dITP (deoxyinosine triphosphate) and ITP. Seems to function as a house-cleaning enzyme that removes non-canonical purine nucleotides from the nucleotide pool, thus preventing their incorporation into DNA/RNA and avoiding chromosomal lesions.</text>
</comment>
<keyword evidence="6 10" id="KW-0460">Magnesium</keyword>
<dbReference type="PANTHER" id="PTHR11067">
    <property type="entry name" value="INOSINE TRIPHOSPHATE PYROPHOSPHATASE/HAM1 PROTEIN"/>
    <property type="match status" value="1"/>
</dbReference>
<dbReference type="GO" id="GO:0005829">
    <property type="term" value="C:cytosol"/>
    <property type="evidence" value="ECO:0007669"/>
    <property type="project" value="TreeGrafter"/>
</dbReference>
<dbReference type="Gene3D" id="3.90.950.10">
    <property type="match status" value="1"/>
</dbReference>
<comment type="cofactor">
    <cofactor evidence="10">
        <name>Mg(2+)</name>
        <dbReference type="ChEBI" id="CHEBI:18420"/>
    </cofactor>
    <text evidence="10">Binds 1 Mg(2+) ion per subunit.</text>
</comment>
<evidence type="ECO:0000256" key="3">
    <source>
        <dbReference type="ARBA" id="ARBA00022723"/>
    </source>
</evidence>
<dbReference type="eggNOG" id="COG0127">
    <property type="taxonomic scope" value="Bacteria"/>
</dbReference>
<dbReference type="GO" id="GO:0000166">
    <property type="term" value="F:nucleotide binding"/>
    <property type="evidence" value="ECO:0007669"/>
    <property type="project" value="UniProtKB-KW"/>
</dbReference>
<feature type="binding site" evidence="10">
    <location>
        <begin position="193"/>
        <end position="194"/>
    </location>
    <ligand>
        <name>substrate</name>
    </ligand>
</feature>
<dbReference type="EC" id="3.6.1.66" evidence="10"/>
<protein>
    <recommendedName>
        <fullName evidence="10">dITP/XTP pyrophosphatase</fullName>
        <ecNumber evidence="10">3.6.1.66</ecNumber>
    </recommendedName>
    <alternativeName>
        <fullName evidence="10">Non-canonical purine NTP pyrophosphatase</fullName>
    </alternativeName>
    <alternativeName>
        <fullName evidence="10">Non-standard purine NTP pyrophosphatase</fullName>
    </alternativeName>
    <alternativeName>
        <fullName evidence="10">Nucleoside-triphosphate diphosphatase</fullName>
    </alternativeName>
    <alternativeName>
        <fullName evidence="10">Nucleoside-triphosphate pyrophosphatase</fullName>
        <shortName evidence="10">NTPase</shortName>
    </alternativeName>
</protein>
<gene>
    <name evidence="12" type="primary">rdgB</name>
    <name evidence="12" type="ORF">CF67_09030</name>
</gene>
<comment type="catalytic activity">
    <reaction evidence="8 10">
        <text>dITP + H2O = dIMP + diphosphate + H(+)</text>
        <dbReference type="Rhea" id="RHEA:28342"/>
        <dbReference type="ChEBI" id="CHEBI:15377"/>
        <dbReference type="ChEBI" id="CHEBI:15378"/>
        <dbReference type="ChEBI" id="CHEBI:33019"/>
        <dbReference type="ChEBI" id="CHEBI:61194"/>
        <dbReference type="ChEBI" id="CHEBI:61382"/>
        <dbReference type="EC" id="3.6.1.66"/>
    </reaction>
</comment>
<dbReference type="PANTHER" id="PTHR11067:SF9">
    <property type="entry name" value="INOSINE TRIPHOSPHATE PYROPHOSPHATASE"/>
    <property type="match status" value="1"/>
</dbReference>
<organism evidence="12 13">
    <name type="scientific">Candidatus Photodesmus blepharonis</name>
    <dbReference type="NCBI Taxonomy" id="1179155"/>
    <lineage>
        <taxon>Bacteria</taxon>
        <taxon>Pseudomonadati</taxon>
        <taxon>Pseudomonadota</taxon>
        <taxon>Gammaproteobacteria</taxon>
        <taxon>Vibrionales</taxon>
        <taxon>Vibrionaceae</taxon>
        <taxon>Candidatus Photodesmus</taxon>
    </lineage>
</organism>
<dbReference type="InterPro" id="IPR002637">
    <property type="entry name" value="RdgB/HAM1"/>
</dbReference>
<dbReference type="STRING" id="1179155.CF67_09030"/>
<comment type="subunit">
    <text evidence="2 10">Homodimer.</text>
</comment>
<keyword evidence="5 10" id="KW-0378">Hydrolase</keyword>
<keyword evidence="13" id="KW-1185">Reference proteome</keyword>
<evidence type="ECO:0000313" key="12">
    <source>
        <dbReference type="EMBL" id="KEY90858.1"/>
    </source>
</evidence>
<dbReference type="GO" id="GO:0009117">
    <property type="term" value="P:nucleotide metabolic process"/>
    <property type="evidence" value="ECO:0007669"/>
    <property type="project" value="UniProtKB-KW"/>
</dbReference>
<dbReference type="SUPFAM" id="SSF52972">
    <property type="entry name" value="ITPase-like"/>
    <property type="match status" value="1"/>
</dbReference>
<dbReference type="InterPro" id="IPR029001">
    <property type="entry name" value="ITPase-like_fam"/>
</dbReference>
<evidence type="ECO:0000313" key="13">
    <source>
        <dbReference type="Proteomes" id="UP000053784"/>
    </source>
</evidence>
<keyword evidence="7 10" id="KW-0546">Nucleotide metabolism</keyword>
<feature type="binding site" evidence="10">
    <location>
        <position position="188"/>
    </location>
    <ligand>
        <name>substrate</name>
    </ligand>
</feature>
<dbReference type="GO" id="GO:0036222">
    <property type="term" value="F:XTP diphosphatase activity"/>
    <property type="evidence" value="ECO:0007669"/>
    <property type="project" value="UniProtKB-UniRule"/>
</dbReference>
<feature type="binding site" evidence="10">
    <location>
        <begin position="165"/>
        <end position="168"/>
    </location>
    <ligand>
        <name>substrate</name>
    </ligand>
</feature>
<keyword evidence="4 10" id="KW-0547">Nucleotide-binding</keyword>
<accession>A0A084CM29</accession>
<feature type="binding site" evidence="10">
    <location>
        <position position="80"/>
    </location>
    <ligand>
        <name>Mg(2+)</name>
        <dbReference type="ChEBI" id="CHEBI:18420"/>
    </ligand>
</feature>
<evidence type="ECO:0000256" key="2">
    <source>
        <dbReference type="ARBA" id="ARBA00011738"/>
    </source>
</evidence>
<dbReference type="FunFam" id="3.90.950.10:FF:000001">
    <property type="entry name" value="dITP/XTP pyrophosphatase"/>
    <property type="match status" value="1"/>
</dbReference>
<dbReference type="HAMAP" id="MF_01405">
    <property type="entry name" value="Non_canon_purine_NTPase"/>
    <property type="match status" value="1"/>
</dbReference>
<proteinExistence type="inferred from homology"/>
<name>A0A084CM29_9GAMM</name>
<evidence type="ECO:0000256" key="8">
    <source>
        <dbReference type="ARBA" id="ARBA00051875"/>
    </source>
</evidence>
<reference evidence="12 13" key="1">
    <citation type="submission" date="2014-03" db="EMBL/GenBank/DDBJ databases">
        <title>Selection and divergence in the genomes of co-occurring obligate luminous symbionts with specific hosts.</title>
        <authorList>
            <person name="Hendry T.A."/>
            <person name="de Wet J.R."/>
            <person name="Dunlap P.V."/>
        </authorList>
    </citation>
    <scope>NUCLEOTIDE SEQUENCE [LARGE SCALE GENOMIC DNA]</scope>
    <source>
        <strain evidence="12 13">Ppalp.1</strain>
    </source>
</reference>
<evidence type="ECO:0000256" key="4">
    <source>
        <dbReference type="ARBA" id="ARBA00022741"/>
    </source>
</evidence>
<dbReference type="InterPro" id="IPR020922">
    <property type="entry name" value="dITP/XTP_pyrophosphatase"/>
</dbReference>
<dbReference type="Proteomes" id="UP000053784">
    <property type="component" value="Unassembled WGS sequence"/>
</dbReference>
<evidence type="ECO:0000256" key="11">
    <source>
        <dbReference type="RuleBase" id="RU003781"/>
    </source>
</evidence>
<feature type="binding site" evidence="10">
    <location>
        <position position="51"/>
    </location>
    <ligand>
        <name>Mg(2+)</name>
        <dbReference type="ChEBI" id="CHEBI:18420"/>
    </ligand>
</feature>
<comment type="catalytic activity">
    <reaction evidence="10">
        <text>ITP + H2O = IMP + diphosphate + H(+)</text>
        <dbReference type="Rhea" id="RHEA:29399"/>
        <dbReference type="ChEBI" id="CHEBI:15377"/>
        <dbReference type="ChEBI" id="CHEBI:15378"/>
        <dbReference type="ChEBI" id="CHEBI:33019"/>
        <dbReference type="ChEBI" id="CHEBI:58053"/>
        <dbReference type="ChEBI" id="CHEBI:61402"/>
        <dbReference type="EC" id="3.6.1.66"/>
    </reaction>
</comment>
<evidence type="ECO:0000256" key="1">
    <source>
        <dbReference type="ARBA" id="ARBA00008023"/>
    </source>
</evidence>
<dbReference type="RefSeq" id="WP_052538149.1">
    <property type="nucleotide sequence ID" value="NZ_JGVK01000033.1"/>
</dbReference>
<evidence type="ECO:0000256" key="5">
    <source>
        <dbReference type="ARBA" id="ARBA00022801"/>
    </source>
</evidence>
<dbReference type="GO" id="GO:0009146">
    <property type="term" value="P:purine nucleoside triphosphate catabolic process"/>
    <property type="evidence" value="ECO:0007669"/>
    <property type="project" value="UniProtKB-UniRule"/>
</dbReference>
<dbReference type="GO" id="GO:0017111">
    <property type="term" value="F:ribonucleoside triphosphate phosphatase activity"/>
    <property type="evidence" value="ECO:0007669"/>
    <property type="project" value="InterPro"/>
</dbReference>
<evidence type="ECO:0000256" key="9">
    <source>
        <dbReference type="ARBA" id="ARBA00052017"/>
    </source>
</evidence>